<dbReference type="GO" id="GO:0006913">
    <property type="term" value="P:nucleocytoplasmic transport"/>
    <property type="evidence" value="ECO:0007669"/>
    <property type="project" value="TreeGrafter"/>
</dbReference>
<dbReference type="AlphaFoldDB" id="G0UVJ3"/>
<dbReference type="InterPro" id="IPR027038">
    <property type="entry name" value="RanGap"/>
</dbReference>
<gene>
    <name evidence="4" type="ORF">TCIL3000_10_1680</name>
</gene>
<keyword evidence="3" id="KW-0677">Repeat</keyword>
<reference evidence="4" key="1">
    <citation type="journal article" date="2012" name="Proc. Natl. Acad. Sci. U.S.A.">
        <title>Antigenic diversity is generated by distinct evolutionary mechanisms in African trypanosome species.</title>
        <authorList>
            <person name="Jackson A.P."/>
            <person name="Berry A."/>
            <person name="Aslett M."/>
            <person name="Allison H.C."/>
            <person name="Burton P."/>
            <person name="Vavrova-Anderson J."/>
            <person name="Brown R."/>
            <person name="Browne H."/>
            <person name="Corton N."/>
            <person name="Hauser H."/>
            <person name="Gamble J."/>
            <person name="Gilderthorp R."/>
            <person name="Marcello L."/>
            <person name="McQuillan J."/>
            <person name="Otto T.D."/>
            <person name="Quail M.A."/>
            <person name="Sanders M.J."/>
            <person name="van Tonder A."/>
            <person name="Ginger M.L."/>
            <person name="Field M.C."/>
            <person name="Barry J.D."/>
            <person name="Hertz-Fowler C."/>
            <person name="Berriman M."/>
        </authorList>
    </citation>
    <scope>NUCLEOTIDE SEQUENCE</scope>
    <source>
        <strain evidence="4">IL3000</strain>
    </source>
</reference>
<dbReference type="PANTHER" id="PTHR24113:SF12">
    <property type="entry name" value="RAN GTPASE-ACTIVATING PROTEIN 1"/>
    <property type="match status" value="1"/>
</dbReference>
<evidence type="ECO:0000256" key="2">
    <source>
        <dbReference type="ARBA" id="ARBA00022614"/>
    </source>
</evidence>
<keyword evidence="2" id="KW-0433">Leucine-rich repeat</keyword>
<dbReference type="SMART" id="SM00368">
    <property type="entry name" value="LRR_RI"/>
    <property type="match status" value="7"/>
</dbReference>
<accession>G0UVJ3</accession>
<organism evidence="4">
    <name type="scientific">Trypanosoma congolense (strain IL3000)</name>
    <dbReference type="NCBI Taxonomy" id="1068625"/>
    <lineage>
        <taxon>Eukaryota</taxon>
        <taxon>Discoba</taxon>
        <taxon>Euglenozoa</taxon>
        <taxon>Kinetoplastea</taxon>
        <taxon>Metakinetoplastina</taxon>
        <taxon>Trypanosomatida</taxon>
        <taxon>Trypanosomatidae</taxon>
        <taxon>Trypanosoma</taxon>
        <taxon>Nannomonas</taxon>
    </lineage>
</organism>
<evidence type="ECO:0000313" key="4">
    <source>
        <dbReference type="EMBL" id="CCC93409.1"/>
    </source>
</evidence>
<sequence length="714" mass="76384">MCMRRIFKWPRGEGALRRWRWTPLSGPSCLTFDMLAAATRHEGMGEVEWDLDFSFLPELQACYRTDAMDGALCRSCDLLSESAGHVERLWLTVSCPRAVEACVRFLRGARPVALRSLDLVLRNTAFTRDERALSTLLRSATGVAVRLESVRVAMISDGAHPAVGWCRQMCVPAALASLISAPALRSLALEHLSVSSASEEDLLVLGEAMARSCTNLMRLSLCGSVPFFSRIPSFYSALACMSKLEVLDLSGACLEDVQLKRLIVTLRSSIGGWHHLEQLNLAGCGVSEWVLRLLYSDLCDAQLLPTGASAGLQVLNLSSNGIDDDCAFILASICLRCRSLCELHLRHNRIAAKGAGAIGSALVEACELRVLNLHSNPLRDEGLREVLRAAGCWRKLQRVDLTRCRLTARCLPVLCAAAPFMREVQEVVLDRNDLRPVGAGSSCDGVLGGELQLSVYDSAYRGAAAGDAKALTSFELDRRDAVEGRCRYKGDIAADEAGEDAQCSAGDAAFESFGAALCGCRELCTLSLSGCSLPDSAFVPFAGAFVSCRLRRLDLSANPLFCSVGSVEALGLLLRRGAGSLEVLDLSCTGLGSVGISVLADGTLSSTGEAAGGCALCLLCALKELRLSHCRIEEDGFYALADVIPSMCALERVFLDGNRVHGPAAVVSLLGKAASLPSIAFIGLHGTVLPCDRAEVTSCREYCVLTGRGVTVHI</sequence>
<proteinExistence type="predicted"/>
<dbReference type="InterPro" id="IPR032675">
    <property type="entry name" value="LRR_dom_sf"/>
</dbReference>
<dbReference type="InterPro" id="IPR001611">
    <property type="entry name" value="Leu-rich_rpt"/>
</dbReference>
<dbReference type="GO" id="GO:0005634">
    <property type="term" value="C:nucleus"/>
    <property type="evidence" value="ECO:0007669"/>
    <property type="project" value="TreeGrafter"/>
</dbReference>
<dbReference type="GO" id="GO:0005096">
    <property type="term" value="F:GTPase activator activity"/>
    <property type="evidence" value="ECO:0007669"/>
    <property type="project" value="UniProtKB-KW"/>
</dbReference>
<protein>
    <submittedName>
        <fullName evidence="4">Putative leucine-rich repeat protein (LRRP)</fullName>
    </submittedName>
</protein>
<keyword evidence="1" id="KW-0343">GTPase activation</keyword>
<dbReference type="GO" id="GO:0005829">
    <property type="term" value="C:cytosol"/>
    <property type="evidence" value="ECO:0007669"/>
    <property type="project" value="TreeGrafter"/>
</dbReference>
<dbReference type="Gene3D" id="3.80.10.10">
    <property type="entry name" value="Ribonuclease Inhibitor"/>
    <property type="match status" value="2"/>
</dbReference>
<dbReference type="GO" id="GO:0048471">
    <property type="term" value="C:perinuclear region of cytoplasm"/>
    <property type="evidence" value="ECO:0007669"/>
    <property type="project" value="TreeGrafter"/>
</dbReference>
<dbReference type="VEuPathDB" id="TriTrypDB:TcIL3000_10_1680"/>
<dbReference type="PANTHER" id="PTHR24113">
    <property type="entry name" value="RAN GTPASE-ACTIVATING PROTEIN 1"/>
    <property type="match status" value="1"/>
</dbReference>
<dbReference type="EMBL" id="HE575323">
    <property type="protein sequence ID" value="CCC93409.1"/>
    <property type="molecule type" value="Genomic_DNA"/>
</dbReference>
<name>G0UVJ3_TRYCI</name>
<evidence type="ECO:0000256" key="3">
    <source>
        <dbReference type="ARBA" id="ARBA00022737"/>
    </source>
</evidence>
<dbReference type="GO" id="GO:0031267">
    <property type="term" value="F:small GTPase binding"/>
    <property type="evidence" value="ECO:0007669"/>
    <property type="project" value="TreeGrafter"/>
</dbReference>
<dbReference type="Pfam" id="PF13516">
    <property type="entry name" value="LRR_6"/>
    <property type="match status" value="4"/>
</dbReference>
<evidence type="ECO:0000256" key="1">
    <source>
        <dbReference type="ARBA" id="ARBA00022468"/>
    </source>
</evidence>
<dbReference type="SUPFAM" id="SSF52047">
    <property type="entry name" value="RNI-like"/>
    <property type="match status" value="2"/>
</dbReference>